<dbReference type="EMBL" id="DVNG01000114">
    <property type="protein sequence ID" value="HIU50884.1"/>
    <property type="molecule type" value="Genomic_DNA"/>
</dbReference>
<dbReference type="Pfam" id="PF21983">
    <property type="entry name" value="NikA-like"/>
    <property type="match status" value="1"/>
</dbReference>
<evidence type="ECO:0000313" key="1">
    <source>
        <dbReference type="EMBL" id="HIU50884.1"/>
    </source>
</evidence>
<organism evidence="1 2">
    <name type="scientific">Candidatus Limousia pullorum</name>
    <dbReference type="NCBI Taxonomy" id="2840860"/>
    <lineage>
        <taxon>Bacteria</taxon>
        <taxon>Bacillati</taxon>
        <taxon>Bacillota</taxon>
        <taxon>Clostridia</taxon>
        <taxon>Eubacteriales</taxon>
        <taxon>Oscillospiraceae</taxon>
        <taxon>Oscillospiraceae incertae sedis</taxon>
        <taxon>Candidatus Limousia</taxon>
    </lineage>
</organism>
<evidence type="ECO:0008006" key="3">
    <source>
        <dbReference type="Google" id="ProtNLM"/>
    </source>
</evidence>
<name>A0A9D1S872_9FIRM</name>
<gene>
    <name evidence="1" type="ORF">IAD22_07720</name>
</gene>
<reference evidence="1" key="1">
    <citation type="submission" date="2020-10" db="EMBL/GenBank/DDBJ databases">
        <authorList>
            <person name="Gilroy R."/>
        </authorList>
    </citation>
    <scope>NUCLEOTIDE SEQUENCE</scope>
    <source>
        <strain evidence="1">ChiGjej1B1-1684</strain>
    </source>
</reference>
<accession>A0A9D1S872</accession>
<evidence type="ECO:0000313" key="2">
    <source>
        <dbReference type="Proteomes" id="UP000824118"/>
    </source>
</evidence>
<dbReference type="Proteomes" id="UP000824118">
    <property type="component" value="Unassembled WGS sequence"/>
</dbReference>
<protein>
    <recommendedName>
        <fullName evidence="3">Mobilization protein</fullName>
    </recommendedName>
</protein>
<dbReference type="AlphaFoldDB" id="A0A9D1S872"/>
<comment type="caution">
    <text evidence="1">The sequence shown here is derived from an EMBL/GenBank/DDBJ whole genome shotgun (WGS) entry which is preliminary data.</text>
</comment>
<reference evidence="1" key="2">
    <citation type="journal article" date="2021" name="PeerJ">
        <title>Extensive microbial diversity within the chicken gut microbiome revealed by metagenomics and culture.</title>
        <authorList>
            <person name="Gilroy R."/>
            <person name="Ravi A."/>
            <person name="Getino M."/>
            <person name="Pursley I."/>
            <person name="Horton D.L."/>
            <person name="Alikhan N.F."/>
            <person name="Baker D."/>
            <person name="Gharbi K."/>
            <person name="Hall N."/>
            <person name="Watson M."/>
            <person name="Adriaenssens E.M."/>
            <person name="Foster-Nyarko E."/>
            <person name="Jarju S."/>
            <person name="Secka A."/>
            <person name="Antonio M."/>
            <person name="Oren A."/>
            <person name="Chaudhuri R.R."/>
            <person name="La Ragione R."/>
            <person name="Hildebrand F."/>
            <person name="Pallen M.J."/>
        </authorList>
    </citation>
    <scope>NUCLEOTIDE SEQUENCE</scope>
    <source>
        <strain evidence="1">ChiGjej1B1-1684</strain>
    </source>
</reference>
<proteinExistence type="predicted"/>
<sequence length="86" mass="10081">MRNKTLGINVRVTPDEKEKLCQNAKYCGLSLSEYLRKTGLGREIETAFREKDYRIFRLLKQLKADCGQLEKSAISFRIDEILKELR</sequence>
<dbReference type="InterPro" id="IPR053842">
    <property type="entry name" value="NikA-like"/>
</dbReference>